<accession>A0ABR8I1T0</accession>
<dbReference type="RefSeq" id="WP_190723773.1">
    <property type="nucleotide sequence ID" value="NZ_JACJSW010000234.1"/>
</dbReference>
<keyword evidence="2" id="KW-1185">Reference proteome</keyword>
<gene>
    <name evidence="1" type="ORF">H6G48_25115</name>
</gene>
<evidence type="ECO:0000313" key="1">
    <source>
        <dbReference type="EMBL" id="MBD2624754.1"/>
    </source>
</evidence>
<comment type="caution">
    <text evidence="1">The sequence shown here is derived from an EMBL/GenBank/DDBJ whole genome shotgun (WGS) entry which is preliminary data.</text>
</comment>
<dbReference type="Proteomes" id="UP000636187">
    <property type="component" value="Unassembled WGS sequence"/>
</dbReference>
<proteinExistence type="predicted"/>
<protein>
    <submittedName>
        <fullName evidence="1">Uncharacterized protein</fullName>
    </submittedName>
</protein>
<evidence type="ECO:0000313" key="2">
    <source>
        <dbReference type="Proteomes" id="UP000636187"/>
    </source>
</evidence>
<sequence length="210" mass="24735">MENYNFESEIEETSKLMREWYESLIPETLRKLDRQLTKLPKGQIGLIFFKDVNIKASLTTPKYDPSIVDQLKNLHYFYGKKPAWNPQKKRWEIEIDFLPKIIFAFPDFELSPSLLSRFPSIKEIQENGTRAIAYIDSTIQKYASEDLIQYYVELQEMGIIKNYVENPEENYDCAKGIILGKAPRHAEVQPKIKELAWKMGFSESNWEKPE</sequence>
<name>A0ABR8I1T0_9CHRO</name>
<organism evidence="1 2">
    <name type="scientific">Microcystis flos-aquae FACHB-1344</name>
    <dbReference type="NCBI Taxonomy" id="2692899"/>
    <lineage>
        <taxon>Bacteria</taxon>
        <taxon>Bacillati</taxon>
        <taxon>Cyanobacteriota</taxon>
        <taxon>Cyanophyceae</taxon>
        <taxon>Oscillatoriophycideae</taxon>
        <taxon>Chroococcales</taxon>
        <taxon>Microcystaceae</taxon>
        <taxon>Microcystis</taxon>
    </lineage>
</organism>
<reference evidence="1 2" key="1">
    <citation type="journal article" date="2020" name="ISME J.">
        <title>Comparative genomics reveals insights into cyanobacterial evolution and habitat adaptation.</title>
        <authorList>
            <person name="Chen M.Y."/>
            <person name="Teng W.K."/>
            <person name="Zhao L."/>
            <person name="Hu C.X."/>
            <person name="Zhou Y.K."/>
            <person name="Han B.P."/>
            <person name="Song L.R."/>
            <person name="Shu W.S."/>
        </authorList>
    </citation>
    <scope>NUCLEOTIDE SEQUENCE [LARGE SCALE GENOMIC DNA]</scope>
    <source>
        <strain evidence="1 2">FACHB-1344</strain>
    </source>
</reference>
<dbReference type="EMBL" id="JACJSW010000234">
    <property type="protein sequence ID" value="MBD2624754.1"/>
    <property type="molecule type" value="Genomic_DNA"/>
</dbReference>